<dbReference type="EnsemblPlants" id="AVESA.00010b.r2.7CG0715210.1">
    <property type="protein sequence ID" value="AVESA.00010b.r2.7CG0715210.1.CDS.1"/>
    <property type="gene ID" value="AVESA.00010b.r2.7CG0715210"/>
</dbReference>
<organism evidence="1 2">
    <name type="scientific">Avena sativa</name>
    <name type="common">Oat</name>
    <dbReference type="NCBI Taxonomy" id="4498"/>
    <lineage>
        <taxon>Eukaryota</taxon>
        <taxon>Viridiplantae</taxon>
        <taxon>Streptophyta</taxon>
        <taxon>Embryophyta</taxon>
        <taxon>Tracheophyta</taxon>
        <taxon>Spermatophyta</taxon>
        <taxon>Magnoliopsida</taxon>
        <taxon>Liliopsida</taxon>
        <taxon>Poales</taxon>
        <taxon>Poaceae</taxon>
        <taxon>BOP clade</taxon>
        <taxon>Pooideae</taxon>
        <taxon>Poodae</taxon>
        <taxon>Poeae</taxon>
        <taxon>Poeae Chloroplast Group 1 (Aveneae type)</taxon>
        <taxon>Aveninae</taxon>
        <taxon>Avena</taxon>
    </lineage>
</organism>
<proteinExistence type="predicted"/>
<name>A0ACD6A8R2_AVESA</name>
<keyword evidence="2" id="KW-1185">Reference proteome</keyword>
<protein>
    <submittedName>
        <fullName evidence="1">Uncharacterized protein</fullName>
    </submittedName>
</protein>
<sequence>MEAAVGSGLSPGVRVMSRHLVKASHPSTEPHVLAVSNIDLFYNSVQAFVVCVYPKPTTGDFNTVVAAFETHLPAFLNYFPQAAGRIVADPRSGIPEIQCYNQGAELIVGDAGVELGALDWGQSEASLKMMVVPFGQELALSLQLMSFTCGGFSLVWGLNNMVGDGSTAVLLMRTWSELVRSSGTSIISGGGGAPHHDRSSALGSLRPRVPPSYGSMVEGMYTRWDDEHEVNALTAEESFVERLYYVEERDIAMLRKEAAGGGGETGTGNATRVQAVSAYLWKALAGVVGASKLLAEEEEKRCRMLWWVDGRHRLSSPELRSSLRDYTGTMTTYVLADEAVGTVLAKPLAGVAAMVREAITSVDYDELYKQMVDWMEVHKHKAQPPKFSETPSFGLGSPTLGQTIWVSFPGDTDFGFGTAALAVPVHHNLGRFCMGFLGISAKPADPGTWILTAFIWPRLAAALEADDRRIFKPLTAEYLGLTRATTTSRL</sequence>
<accession>A0ACD6A8R2</accession>
<reference evidence="1" key="1">
    <citation type="submission" date="2021-05" db="EMBL/GenBank/DDBJ databases">
        <authorList>
            <person name="Scholz U."/>
            <person name="Mascher M."/>
            <person name="Fiebig A."/>
        </authorList>
    </citation>
    <scope>NUCLEOTIDE SEQUENCE [LARGE SCALE GENOMIC DNA]</scope>
</reference>
<evidence type="ECO:0000313" key="2">
    <source>
        <dbReference type="Proteomes" id="UP001732700"/>
    </source>
</evidence>
<reference evidence="1" key="2">
    <citation type="submission" date="2025-09" db="UniProtKB">
        <authorList>
            <consortium name="EnsemblPlants"/>
        </authorList>
    </citation>
    <scope>IDENTIFICATION</scope>
</reference>
<dbReference type="Proteomes" id="UP001732700">
    <property type="component" value="Chromosome 7C"/>
</dbReference>
<evidence type="ECO:0000313" key="1">
    <source>
        <dbReference type="EnsemblPlants" id="AVESA.00010b.r2.7CG0715210.1.CDS.1"/>
    </source>
</evidence>